<dbReference type="FunFam" id="1.20.1250.20:FF:000168">
    <property type="entry name" value="Transporter, major facilitator family"/>
    <property type="match status" value="1"/>
</dbReference>
<evidence type="ECO:0000256" key="1">
    <source>
        <dbReference type="ARBA" id="ARBA00004651"/>
    </source>
</evidence>
<sequence>MPQADGLPMPQRLGAIFAIALGVTMAVLDGMIANVALPTIADDLGTSAANSIWIVNAYQLVITMSLLSLASLGDLWSYRKVYLIGLSVFASMSVLCALSDSLMTLTLARMLQGFGAAAVMSVNGALTRLIYPSHLLGRGVAINTLIVAVAAAAGPTVAAGVLAVADWPWLFAINVPVGLLALVMGYRFLPANEGSREQRFDKWSALLNAITFGLFFVALTGFAQGHAGWSIAFPLLGALLVGWFFVRRQLDQPLPLLPVDLLRIPIFSLSIGTSVCSFVAQMMAMVSIPFYFQKTLGLSAIETGLLMTPWPLATMVMAPIAGRLLDRLHAGLLGGVGLAVFATGLFLLAALPQQASHLEIMLRMLICGAGFGLFQSPNNHTILTSAPLQRSGGASGMLSTARLVGQTTGAALVALAFNLFSDDGTHASLIAAGSFAAVAAVVSTLRLRQSVARSGH</sequence>
<dbReference type="InterPro" id="IPR011701">
    <property type="entry name" value="MFS"/>
</dbReference>
<keyword evidence="3" id="KW-1003">Cell membrane</keyword>
<evidence type="ECO:0000256" key="2">
    <source>
        <dbReference type="ARBA" id="ARBA00022448"/>
    </source>
</evidence>
<dbReference type="Gene3D" id="1.20.1720.10">
    <property type="entry name" value="Multidrug resistance protein D"/>
    <property type="match status" value="1"/>
</dbReference>
<dbReference type="SUPFAM" id="SSF103473">
    <property type="entry name" value="MFS general substrate transporter"/>
    <property type="match status" value="2"/>
</dbReference>
<feature type="transmembrane region" description="Helical" evidence="7">
    <location>
        <begin position="304"/>
        <end position="325"/>
    </location>
</feature>
<dbReference type="InterPro" id="IPR036259">
    <property type="entry name" value="MFS_trans_sf"/>
</dbReference>
<feature type="transmembrane region" description="Helical" evidence="7">
    <location>
        <begin position="205"/>
        <end position="223"/>
    </location>
</feature>
<feature type="transmembrane region" description="Helical" evidence="7">
    <location>
        <begin position="266"/>
        <end position="292"/>
    </location>
</feature>
<keyword evidence="5 7" id="KW-1133">Transmembrane helix</keyword>
<dbReference type="PROSITE" id="PS50850">
    <property type="entry name" value="MFS"/>
    <property type="match status" value="1"/>
</dbReference>
<keyword evidence="4 7" id="KW-0812">Transmembrane</keyword>
<dbReference type="PANTHER" id="PTHR42718:SF46">
    <property type="entry name" value="BLR6921 PROTEIN"/>
    <property type="match status" value="1"/>
</dbReference>
<proteinExistence type="predicted"/>
<evidence type="ECO:0000256" key="5">
    <source>
        <dbReference type="ARBA" id="ARBA00022989"/>
    </source>
</evidence>
<dbReference type="STRING" id="472181.SAMN05216271_2426"/>
<dbReference type="PRINTS" id="PR01036">
    <property type="entry name" value="TCRTETB"/>
</dbReference>
<protein>
    <submittedName>
        <fullName evidence="9">MFS transporter, DHA2 family, multidrug resistance protein</fullName>
    </submittedName>
</protein>
<gene>
    <name evidence="9" type="ORF">SAMN05216271_2426</name>
</gene>
<feature type="transmembrane region" description="Helical" evidence="7">
    <location>
        <begin position="426"/>
        <end position="447"/>
    </location>
</feature>
<name>A0A1H1U2C0_9GAMM</name>
<evidence type="ECO:0000256" key="3">
    <source>
        <dbReference type="ARBA" id="ARBA00022475"/>
    </source>
</evidence>
<dbReference type="InterPro" id="IPR020846">
    <property type="entry name" value="MFS_dom"/>
</dbReference>
<feature type="transmembrane region" description="Helical" evidence="7">
    <location>
        <begin position="332"/>
        <end position="351"/>
    </location>
</feature>
<keyword evidence="2" id="KW-0813">Transport</keyword>
<feature type="domain" description="Major facilitator superfamily (MFS) profile" evidence="8">
    <location>
        <begin position="15"/>
        <end position="451"/>
    </location>
</feature>
<feature type="transmembrane region" description="Helical" evidence="7">
    <location>
        <begin position="229"/>
        <end position="246"/>
    </location>
</feature>
<feature type="transmembrane region" description="Helical" evidence="7">
    <location>
        <begin position="169"/>
        <end position="189"/>
    </location>
</feature>
<dbReference type="PANTHER" id="PTHR42718">
    <property type="entry name" value="MAJOR FACILITATOR SUPERFAMILY MULTIDRUG TRANSPORTER MFSC"/>
    <property type="match status" value="1"/>
</dbReference>
<evidence type="ECO:0000259" key="8">
    <source>
        <dbReference type="PROSITE" id="PS50850"/>
    </source>
</evidence>
<dbReference type="AlphaFoldDB" id="A0A1H1U2C0"/>
<feature type="transmembrane region" description="Helical" evidence="7">
    <location>
        <begin position="111"/>
        <end position="131"/>
    </location>
</feature>
<evidence type="ECO:0000256" key="4">
    <source>
        <dbReference type="ARBA" id="ARBA00022692"/>
    </source>
</evidence>
<dbReference type="GO" id="GO:0005886">
    <property type="term" value="C:plasma membrane"/>
    <property type="evidence" value="ECO:0007669"/>
    <property type="project" value="UniProtKB-SubCell"/>
</dbReference>
<feature type="transmembrane region" description="Helical" evidence="7">
    <location>
        <begin position="82"/>
        <end position="105"/>
    </location>
</feature>
<feature type="transmembrane region" description="Helical" evidence="7">
    <location>
        <begin position="12"/>
        <end position="32"/>
    </location>
</feature>
<evidence type="ECO:0000256" key="6">
    <source>
        <dbReference type="ARBA" id="ARBA00023136"/>
    </source>
</evidence>
<dbReference type="Pfam" id="PF07690">
    <property type="entry name" value="MFS_1"/>
    <property type="match status" value="1"/>
</dbReference>
<dbReference type="GO" id="GO:0022857">
    <property type="term" value="F:transmembrane transporter activity"/>
    <property type="evidence" value="ECO:0007669"/>
    <property type="project" value="InterPro"/>
</dbReference>
<dbReference type="EMBL" id="LT629763">
    <property type="protein sequence ID" value="SDS66513.1"/>
    <property type="molecule type" value="Genomic_DNA"/>
</dbReference>
<organism evidence="9 10">
    <name type="scientific">Halopseudomonas sabulinigri</name>
    <dbReference type="NCBI Taxonomy" id="472181"/>
    <lineage>
        <taxon>Bacteria</taxon>
        <taxon>Pseudomonadati</taxon>
        <taxon>Pseudomonadota</taxon>
        <taxon>Gammaproteobacteria</taxon>
        <taxon>Pseudomonadales</taxon>
        <taxon>Pseudomonadaceae</taxon>
        <taxon>Halopseudomonas</taxon>
    </lineage>
</organism>
<evidence type="ECO:0000256" key="7">
    <source>
        <dbReference type="SAM" id="Phobius"/>
    </source>
</evidence>
<dbReference type="Gene3D" id="1.20.1250.20">
    <property type="entry name" value="MFS general substrate transporter like domains"/>
    <property type="match status" value="1"/>
</dbReference>
<dbReference type="CDD" id="cd17321">
    <property type="entry name" value="MFS_MMR_MDR_like"/>
    <property type="match status" value="1"/>
</dbReference>
<feature type="transmembrane region" description="Helical" evidence="7">
    <location>
        <begin position="140"/>
        <end position="163"/>
    </location>
</feature>
<evidence type="ECO:0000313" key="10">
    <source>
        <dbReference type="Proteomes" id="UP000243413"/>
    </source>
</evidence>
<keyword evidence="6 7" id="KW-0472">Membrane</keyword>
<dbReference type="OrthoDB" id="9812221at2"/>
<evidence type="ECO:0000313" key="9">
    <source>
        <dbReference type="EMBL" id="SDS66513.1"/>
    </source>
</evidence>
<dbReference type="FunFam" id="1.20.1720.10:FF:000011">
    <property type="entry name" value="Transporter, major facilitator family"/>
    <property type="match status" value="1"/>
</dbReference>
<dbReference type="Proteomes" id="UP000243413">
    <property type="component" value="Chromosome I"/>
</dbReference>
<accession>A0A1H1U2C0</accession>
<comment type="subcellular location">
    <subcellularLocation>
        <location evidence="1">Cell membrane</location>
        <topology evidence="1">Multi-pass membrane protein</topology>
    </subcellularLocation>
</comment>
<reference evidence="10" key="1">
    <citation type="submission" date="2016-10" db="EMBL/GenBank/DDBJ databases">
        <authorList>
            <person name="Varghese N."/>
            <person name="Submissions S."/>
        </authorList>
    </citation>
    <scope>NUCLEOTIDE SEQUENCE [LARGE SCALE GENOMIC DNA]</scope>
    <source>
        <strain evidence="10">JCM 14963</strain>
    </source>
</reference>
<feature type="transmembrane region" description="Helical" evidence="7">
    <location>
        <begin position="52"/>
        <end position="70"/>
    </location>
</feature>